<feature type="transmembrane region" description="Helical" evidence="1">
    <location>
        <begin position="64"/>
        <end position="83"/>
    </location>
</feature>
<dbReference type="EMBL" id="CP046902">
    <property type="protein sequence ID" value="QGZ30268.1"/>
    <property type="molecule type" value="Genomic_DNA"/>
</dbReference>
<accession>A0A6I6LIR5</accession>
<reference evidence="2 3" key="1">
    <citation type="submission" date="2019-12" db="EMBL/GenBank/DDBJ databases">
        <title>Complete genome sequence of Pseudomonas stutzeri.</title>
        <authorList>
            <person name="Lim S.R."/>
            <person name="Kim J.H."/>
        </authorList>
    </citation>
    <scope>NUCLEOTIDE SEQUENCE [LARGE SCALE GENOMIC DNA]</scope>
    <source>
        <strain evidence="2 3">PM101005</strain>
    </source>
</reference>
<evidence type="ECO:0000313" key="3">
    <source>
        <dbReference type="Proteomes" id="UP000438983"/>
    </source>
</evidence>
<keyword evidence="1" id="KW-0472">Membrane</keyword>
<evidence type="ECO:0000256" key="1">
    <source>
        <dbReference type="SAM" id="Phobius"/>
    </source>
</evidence>
<keyword evidence="1" id="KW-1133">Transmembrane helix</keyword>
<dbReference type="OrthoDB" id="7063120at2"/>
<organism evidence="2 3">
    <name type="scientific">Stutzerimonas stutzeri</name>
    <name type="common">Pseudomonas stutzeri</name>
    <dbReference type="NCBI Taxonomy" id="316"/>
    <lineage>
        <taxon>Bacteria</taxon>
        <taxon>Pseudomonadati</taxon>
        <taxon>Pseudomonadota</taxon>
        <taxon>Gammaproteobacteria</taxon>
        <taxon>Pseudomonadales</taxon>
        <taxon>Pseudomonadaceae</taxon>
        <taxon>Stutzerimonas</taxon>
    </lineage>
</organism>
<dbReference type="AlphaFoldDB" id="A0A6I6LIR5"/>
<feature type="transmembrane region" description="Helical" evidence="1">
    <location>
        <begin position="95"/>
        <end position="113"/>
    </location>
</feature>
<feature type="transmembrane region" description="Helical" evidence="1">
    <location>
        <begin position="21"/>
        <end position="43"/>
    </location>
</feature>
<gene>
    <name evidence="2" type="ORF">GQA94_09430</name>
</gene>
<dbReference type="RefSeq" id="WP_158187771.1">
    <property type="nucleotide sequence ID" value="NZ_CP046902.1"/>
</dbReference>
<name>A0A6I6LIR5_STUST</name>
<sequence length="157" mass="16578">MAGVLQSIAGWPGALFLQESWIAYLFVNAAHILGIGLLIGAILPLDLLLLRSTHGRELPILGPFLVRVAAAGATLAVITGLWLFSVKPAEYAENPAFLCKAALLVLAIGNIALQHHGKRFDTALCGGQPTVHVRALAAASAILWLSILLAGRWIGFV</sequence>
<keyword evidence="1" id="KW-0812">Transmembrane</keyword>
<proteinExistence type="predicted"/>
<feature type="transmembrane region" description="Helical" evidence="1">
    <location>
        <begin position="133"/>
        <end position="154"/>
    </location>
</feature>
<dbReference type="Proteomes" id="UP000438983">
    <property type="component" value="Chromosome"/>
</dbReference>
<protein>
    <submittedName>
        <fullName evidence="2">DUF2214 domain-containing protein</fullName>
    </submittedName>
</protein>
<evidence type="ECO:0000313" key="2">
    <source>
        <dbReference type="EMBL" id="QGZ30268.1"/>
    </source>
</evidence>